<organism evidence="1">
    <name type="scientific">Sipha flava</name>
    <name type="common">yellow sugarcane aphid</name>
    <dbReference type="NCBI Taxonomy" id="143950"/>
    <lineage>
        <taxon>Eukaryota</taxon>
        <taxon>Metazoa</taxon>
        <taxon>Ecdysozoa</taxon>
        <taxon>Arthropoda</taxon>
        <taxon>Hexapoda</taxon>
        <taxon>Insecta</taxon>
        <taxon>Pterygota</taxon>
        <taxon>Neoptera</taxon>
        <taxon>Paraneoptera</taxon>
        <taxon>Hemiptera</taxon>
        <taxon>Sternorrhyncha</taxon>
        <taxon>Aphidomorpha</taxon>
        <taxon>Aphidoidea</taxon>
        <taxon>Aphididae</taxon>
        <taxon>Sipha</taxon>
    </lineage>
</organism>
<dbReference type="EMBL" id="GGMS01012606">
    <property type="protein sequence ID" value="MBY81809.1"/>
    <property type="molecule type" value="Transcribed_RNA"/>
</dbReference>
<accession>A0A2S2QVM0</accession>
<proteinExistence type="predicted"/>
<dbReference type="AlphaFoldDB" id="A0A2S2QVM0"/>
<gene>
    <name evidence="1" type="ORF">g.7477</name>
</gene>
<reference evidence="1" key="1">
    <citation type="submission" date="2018-04" db="EMBL/GenBank/DDBJ databases">
        <title>Transcriptome assembly of Sipha flava.</title>
        <authorList>
            <person name="Scully E.D."/>
            <person name="Geib S.M."/>
            <person name="Palmer N.A."/>
            <person name="Koch K."/>
            <person name="Bradshaw J."/>
            <person name="Heng-Moss T."/>
            <person name="Sarath G."/>
        </authorList>
    </citation>
    <scope>NUCLEOTIDE SEQUENCE</scope>
</reference>
<evidence type="ECO:0000313" key="1">
    <source>
        <dbReference type="EMBL" id="MBY81809.1"/>
    </source>
</evidence>
<sequence length="105" mass="12101">MYALLGTRRTEQRGLAAEVFLFLSPSRHCPHSTARGERHRARIASYKRTAARGHRRRRRRLLLLLRLHSVVRLRCIIPPCPDAVSSFRARVRSLLCCVALPSMMI</sequence>
<name>A0A2S2QVM0_9HEMI</name>
<protein>
    <submittedName>
        <fullName evidence="1">Uncharacterized protein</fullName>
    </submittedName>
</protein>